<accession>A0A2P2NVQ3</accession>
<protein>
    <submittedName>
        <fullName evidence="1">Uncharacterized protein</fullName>
    </submittedName>
</protein>
<evidence type="ECO:0000313" key="1">
    <source>
        <dbReference type="EMBL" id="MBX46588.1"/>
    </source>
</evidence>
<sequence length="43" mass="5158">MNLTISLMSLSMHTKRSLKMIFQKDRWFYSSFGRHGLPLTFHL</sequence>
<dbReference type="EMBL" id="GGEC01066104">
    <property type="protein sequence ID" value="MBX46588.1"/>
    <property type="molecule type" value="Transcribed_RNA"/>
</dbReference>
<reference evidence="1" key="1">
    <citation type="submission" date="2018-02" db="EMBL/GenBank/DDBJ databases">
        <title>Rhizophora mucronata_Transcriptome.</title>
        <authorList>
            <person name="Meera S.P."/>
            <person name="Sreeshan A."/>
            <person name="Augustine A."/>
        </authorList>
    </citation>
    <scope>NUCLEOTIDE SEQUENCE</scope>
    <source>
        <tissue evidence="1">Leaf</tissue>
    </source>
</reference>
<proteinExistence type="predicted"/>
<dbReference type="AlphaFoldDB" id="A0A2P2NVQ3"/>
<name>A0A2P2NVQ3_RHIMU</name>
<organism evidence="1">
    <name type="scientific">Rhizophora mucronata</name>
    <name type="common">Asiatic mangrove</name>
    <dbReference type="NCBI Taxonomy" id="61149"/>
    <lineage>
        <taxon>Eukaryota</taxon>
        <taxon>Viridiplantae</taxon>
        <taxon>Streptophyta</taxon>
        <taxon>Embryophyta</taxon>
        <taxon>Tracheophyta</taxon>
        <taxon>Spermatophyta</taxon>
        <taxon>Magnoliopsida</taxon>
        <taxon>eudicotyledons</taxon>
        <taxon>Gunneridae</taxon>
        <taxon>Pentapetalae</taxon>
        <taxon>rosids</taxon>
        <taxon>fabids</taxon>
        <taxon>Malpighiales</taxon>
        <taxon>Rhizophoraceae</taxon>
        <taxon>Rhizophora</taxon>
    </lineage>
</organism>